<keyword evidence="2" id="KW-1185">Reference proteome</keyword>
<gene>
    <name evidence="1" type="ORF">E2C01_000282</name>
</gene>
<proteinExistence type="predicted"/>
<organism evidence="1 2">
    <name type="scientific">Portunus trituberculatus</name>
    <name type="common">Swimming crab</name>
    <name type="synonym">Neptunus trituberculatus</name>
    <dbReference type="NCBI Taxonomy" id="210409"/>
    <lineage>
        <taxon>Eukaryota</taxon>
        <taxon>Metazoa</taxon>
        <taxon>Ecdysozoa</taxon>
        <taxon>Arthropoda</taxon>
        <taxon>Crustacea</taxon>
        <taxon>Multicrustacea</taxon>
        <taxon>Malacostraca</taxon>
        <taxon>Eumalacostraca</taxon>
        <taxon>Eucarida</taxon>
        <taxon>Decapoda</taxon>
        <taxon>Pleocyemata</taxon>
        <taxon>Brachyura</taxon>
        <taxon>Eubrachyura</taxon>
        <taxon>Portunoidea</taxon>
        <taxon>Portunidae</taxon>
        <taxon>Portuninae</taxon>
        <taxon>Portunus</taxon>
    </lineage>
</organism>
<dbReference type="Proteomes" id="UP000324222">
    <property type="component" value="Unassembled WGS sequence"/>
</dbReference>
<evidence type="ECO:0000313" key="1">
    <source>
        <dbReference type="EMBL" id="MPC07715.1"/>
    </source>
</evidence>
<accession>A0A5B7CEI1</accession>
<comment type="caution">
    <text evidence="1">The sequence shown here is derived from an EMBL/GenBank/DDBJ whole genome shotgun (WGS) entry which is preliminary data.</text>
</comment>
<dbReference type="AlphaFoldDB" id="A0A5B7CEI1"/>
<protein>
    <submittedName>
        <fullName evidence="1">Uncharacterized protein</fullName>
    </submittedName>
</protein>
<sequence length="87" mass="9685">MHINQPQYPASFDTILAPSLPHLSLSSFPVAFAYFVRRSLGCTAWLQMVSLPPCTQTYNARISSPQELNCSGALTPDIKPTYTPTYY</sequence>
<reference evidence="1 2" key="1">
    <citation type="submission" date="2019-05" db="EMBL/GenBank/DDBJ databases">
        <title>Another draft genome of Portunus trituberculatus and its Hox gene families provides insights of decapod evolution.</title>
        <authorList>
            <person name="Jeong J.-H."/>
            <person name="Song I."/>
            <person name="Kim S."/>
            <person name="Choi T."/>
            <person name="Kim D."/>
            <person name="Ryu S."/>
            <person name="Kim W."/>
        </authorList>
    </citation>
    <scope>NUCLEOTIDE SEQUENCE [LARGE SCALE GENOMIC DNA]</scope>
    <source>
        <tissue evidence="1">Muscle</tissue>
    </source>
</reference>
<name>A0A5B7CEI1_PORTR</name>
<dbReference type="EMBL" id="VSRR010000006">
    <property type="protein sequence ID" value="MPC07715.1"/>
    <property type="molecule type" value="Genomic_DNA"/>
</dbReference>
<evidence type="ECO:0000313" key="2">
    <source>
        <dbReference type="Proteomes" id="UP000324222"/>
    </source>
</evidence>